<reference evidence="2 3" key="1">
    <citation type="journal article" date="2018" name="PLoS Genet.">
        <title>Population sequencing reveals clonal diversity and ancestral inbreeding in the grapevine cultivar Chardonnay.</title>
        <authorList>
            <person name="Roach M.J."/>
            <person name="Johnson D.L."/>
            <person name="Bohlmann J."/>
            <person name="van Vuuren H.J."/>
            <person name="Jones S.J."/>
            <person name="Pretorius I.S."/>
            <person name="Schmidt S.A."/>
            <person name="Borneman A.R."/>
        </authorList>
    </citation>
    <scope>NUCLEOTIDE SEQUENCE [LARGE SCALE GENOMIC DNA]</scope>
    <source>
        <strain evidence="3">cv. Chardonnay</strain>
        <tissue evidence="2">Leaf</tissue>
    </source>
</reference>
<organism evidence="2 3">
    <name type="scientific">Vitis vinifera</name>
    <name type="common">Grape</name>
    <dbReference type="NCBI Taxonomy" id="29760"/>
    <lineage>
        <taxon>Eukaryota</taxon>
        <taxon>Viridiplantae</taxon>
        <taxon>Streptophyta</taxon>
        <taxon>Embryophyta</taxon>
        <taxon>Tracheophyta</taxon>
        <taxon>Spermatophyta</taxon>
        <taxon>Magnoliopsida</taxon>
        <taxon>eudicotyledons</taxon>
        <taxon>Gunneridae</taxon>
        <taxon>Pentapetalae</taxon>
        <taxon>rosids</taxon>
        <taxon>Vitales</taxon>
        <taxon>Vitaceae</taxon>
        <taxon>Viteae</taxon>
        <taxon>Vitis</taxon>
    </lineage>
</organism>
<evidence type="ECO:0000256" key="1">
    <source>
        <dbReference type="SAM" id="MobiDB-lite"/>
    </source>
</evidence>
<evidence type="ECO:0000313" key="3">
    <source>
        <dbReference type="Proteomes" id="UP000288805"/>
    </source>
</evidence>
<comment type="caution">
    <text evidence="2">The sequence shown here is derived from an EMBL/GenBank/DDBJ whole genome shotgun (WGS) entry which is preliminary data.</text>
</comment>
<accession>A0A438JAA9</accession>
<protein>
    <submittedName>
        <fullName evidence="2">Uncharacterized protein</fullName>
    </submittedName>
</protein>
<sequence length="61" mass="6432">MNSGPVSRPKEANGGVVSGPTYLKERDGGRICHSEEGVGDGISKVGGQDLLLRLSLLHEEE</sequence>
<evidence type="ECO:0000313" key="2">
    <source>
        <dbReference type="EMBL" id="RVX05826.1"/>
    </source>
</evidence>
<feature type="region of interest" description="Disordered" evidence="1">
    <location>
        <begin position="1"/>
        <end position="28"/>
    </location>
</feature>
<gene>
    <name evidence="2" type="ORF">CK203_023927</name>
</gene>
<dbReference type="AlphaFoldDB" id="A0A438JAA9"/>
<name>A0A438JAA9_VITVI</name>
<proteinExistence type="predicted"/>
<dbReference type="Proteomes" id="UP000288805">
    <property type="component" value="Unassembled WGS sequence"/>
</dbReference>
<dbReference type="EMBL" id="QGNW01000054">
    <property type="protein sequence ID" value="RVX05826.1"/>
    <property type="molecule type" value="Genomic_DNA"/>
</dbReference>